<proteinExistence type="predicted"/>
<accession>A0AAW0MED9</accession>
<evidence type="ECO:0000256" key="1">
    <source>
        <dbReference type="SAM" id="Phobius"/>
    </source>
</evidence>
<dbReference type="InterPro" id="IPR036179">
    <property type="entry name" value="Ig-like_dom_sf"/>
</dbReference>
<protein>
    <recommendedName>
        <fullName evidence="2">Ig-like domain-containing protein</fullName>
    </recommendedName>
</protein>
<dbReference type="EMBL" id="JBBPFD010000674">
    <property type="protein sequence ID" value="KAK7877755.1"/>
    <property type="molecule type" value="Genomic_DNA"/>
</dbReference>
<evidence type="ECO:0000313" key="3">
    <source>
        <dbReference type="EMBL" id="KAK7877755.1"/>
    </source>
</evidence>
<keyword evidence="1" id="KW-0812">Transmembrane</keyword>
<gene>
    <name evidence="3" type="ORF">WMY93_030569</name>
</gene>
<evidence type="ECO:0000259" key="2">
    <source>
        <dbReference type="PROSITE" id="PS50835"/>
    </source>
</evidence>
<dbReference type="PANTHER" id="PTHR15193">
    <property type="entry name" value="CD83 ANTIGEN"/>
    <property type="match status" value="1"/>
</dbReference>
<keyword evidence="1" id="KW-0472">Membrane</keyword>
<dbReference type="InterPro" id="IPR013106">
    <property type="entry name" value="Ig_V-set"/>
</dbReference>
<keyword evidence="1" id="KW-1133">Transmembrane helix</keyword>
<reference evidence="4" key="1">
    <citation type="submission" date="2024-04" db="EMBL/GenBank/DDBJ databases">
        <title>Salinicola lusitanus LLJ914,a marine bacterium isolated from the Okinawa Trough.</title>
        <authorList>
            <person name="Li J."/>
        </authorList>
    </citation>
    <scope>NUCLEOTIDE SEQUENCE [LARGE SCALE GENOMIC DNA]</scope>
</reference>
<dbReference type="PANTHER" id="PTHR15193:SF1">
    <property type="entry name" value="CD83 ANTIGEN"/>
    <property type="match status" value="1"/>
</dbReference>
<dbReference type="Gene3D" id="2.60.40.10">
    <property type="entry name" value="Immunoglobulins"/>
    <property type="match status" value="1"/>
</dbReference>
<dbReference type="PROSITE" id="PS50835">
    <property type="entry name" value="IG_LIKE"/>
    <property type="match status" value="1"/>
</dbReference>
<dbReference type="Proteomes" id="UP001460270">
    <property type="component" value="Unassembled WGS sequence"/>
</dbReference>
<name>A0AAW0MED9_9GOBI</name>
<dbReference type="Pfam" id="PF07686">
    <property type="entry name" value="V-set"/>
    <property type="match status" value="1"/>
</dbReference>
<dbReference type="AlphaFoldDB" id="A0AAW0MED9"/>
<dbReference type="SUPFAM" id="SSF48726">
    <property type="entry name" value="Immunoglobulin"/>
    <property type="match status" value="1"/>
</dbReference>
<dbReference type="InterPro" id="IPR013783">
    <property type="entry name" value="Ig-like_fold"/>
</dbReference>
<keyword evidence="4" id="KW-1185">Reference proteome</keyword>
<feature type="transmembrane region" description="Helical" evidence="1">
    <location>
        <begin position="130"/>
        <end position="152"/>
    </location>
</feature>
<evidence type="ECO:0000313" key="4">
    <source>
        <dbReference type="Proteomes" id="UP001460270"/>
    </source>
</evidence>
<organism evidence="3 4">
    <name type="scientific">Mugilogobius chulae</name>
    <name type="common">yellowstripe goby</name>
    <dbReference type="NCBI Taxonomy" id="88201"/>
    <lineage>
        <taxon>Eukaryota</taxon>
        <taxon>Metazoa</taxon>
        <taxon>Chordata</taxon>
        <taxon>Craniata</taxon>
        <taxon>Vertebrata</taxon>
        <taxon>Euteleostomi</taxon>
        <taxon>Actinopterygii</taxon>
        <taxon>Neopterygii</taxon>
        <taxon>Teleostei</taxon>
        <taxon>Neoteleostei</taxon>
        <taxon>Acanthomorphata</taxon>
        <taxon>Gobiaria</taxon>
        <taxon>Gobiiformes</taxon>
        <taxon>Gobioidei</taxon>
        <taxon>Gobiidae</taxon>
        <taxon>Gobionellinae</taxon>
        <taxon>Mugilogobius</taxon>
    </lineage>
</organism>
<feature type="domain" description="Ig-like" evidence="2">
    <location>
        <begin position="1"/>
        <end position="102"/>
    </location>
</feature>
<dbReference type="InterPro" id="IPR007110">
    <property type="entry name" value="Ig-like_dom"/>
</dbReference>
<comment type="caution">
    <text evidence="3">The sequence shown here is derived from an EMBL/GenBank/DDBJ whole genome shotgun (WGS) entry which is preliminary data.</text>
</comment>
<sequence length="196" mass="21948">MKANPDQNVTLPCVTILKPGLQYWACRWYKESVDPRLTGLVSKTLPNGTMRWYVGADTRISLQKDTLNLQLPTVTCSDQGVYQCYLAAPVGEQNREGRVLLTVTGCPRDVVEKVPVVPVDIESPLDLLDVLMLSMSLLLLLVMGSFLTLLCLKKKQWNKPKKTTIHSLYPDLSAPLKKQHLFTILMSPNPRKGTNV</sequence>